<feature type="domain" description="Transposase Helix-turn-helix" evidence="1">
    <location>
        <begin position="45"/>
        <end position="77"/>
    </location>
</feature>
<proteinExistence type="predicted"/>
<accession>A0A917MUB0</accession>
<dbReference type="InterPro" id="IPR036390">
    <property type="entry name" value="WH_DNA-bd_sf"/>
</dbReference>
<dbReference type="AlphaFoldDB" id="A0A917MUB0"/>
<dbReference type="Proteomes" id="UP000600171">
    <property type="component" value="Unassembled WGS sequence"/>
</dbReference>
<dbReference type="SUPFAM" id="SSF46785">
    <property type="entry name" value="Winged helix' DNA-binding domain"/>
    <property type="match status" value="1"/>
</dbReference>
<dbReference type="InterPro" id="IPR027805">
    <property type="entry name" value="Transposase_HTH_dom"/>
</dbReference>
<organism evidence="2 3">
    <name type="scientific">Rothia aerolata</name>
    <dbReference type="NCBI Taxonomy" id="1812262"/>
    <lineage>
        <taxon>Bacteria</taxon>
        <taxon>Bacillati</taxon>
        <taxon>Actinomycetota</taxon>
        <taxon>Actinomycetes</taxon>
        <taxon>Micrococcales</taxon>
        <taxon>Micrococcaceae</taxon>
        <taxon>Rothia</taxon>
    </lineage>
</organism>
<name>A0A917MUB0_9MICC</name>
<protein>
    <recommendedName>
        <fullName evidence="1">Transposase Helix-turn-helix domain-containing protein</fullName>
    </recommendedName>
</protein>
<evidence type="ECO:0000313" key="3">
    <source>
        <dbReference type="Proteomes" id="UP000600171"/>
    </source>
</evidence>
<dbReference type="EMBL" id="BMDC01000003">
    <property type="protein sequence ID" value="GGH64621.1"/>
    <property type="molecule type" value="Genomic_DNA"/>
</dbReference>
<sequence length="78" mass="8715">MPHQRTTGLIHQQFTMLLTALTHHITWGKPGGSPTALTLPQAQKATLLYHRNNITEELLAELFNTSPPTISRTINTLE</sequence>
<evidence type="ECO:0000259" key="1">
    <source>
        <dbReference type="Pfam" id="PF13613"/>
    </source>
</evidence>
<keyword evidence="3" id="KW-1185">Reference proteome</keyword>
<comment type="caution">
    <text evidence="2">The sequence shown here is derived from an EMBL/GenBank/DDBJ whole genome shotgun (WGS) entry which is preliminary data.</text>
</comment>
<gene>
    <name evidence="2" type="ORF">GCM10007359_17060</name>
</gene>
<dbReference type="Pfam" id="PF13613">
    <property type="entry name" value="HTH_Tnp_4"/>
    <property type="match status" value="1"/>
</dbReference>
<evidence type="ECO:0000313" key="2">
    <source>
        <dbReference type="EMBL" id="GGH64621.1"/>
    </source>
</evidence>
<reference evidence="2 3" key="1">
    <citation type="journal article" date="2014" name="Int. J. Syst. Evol. Microbiol.">
        <title>Complete genome sequence of Corynebacterium casei LMG S-19264T (=DSM 44701T), isolated from a smear-ripened cheese.</title>
        <authorList>
            <consortium name="US DOE Joint Genome Institute (JGI-PGF)"/>
            <person name="Walter F."/>
            <person name="Albersmeier A."/>
            <person name="Kalinowski J."/>
            <person name="Ruckert C."/>
        </authorList>
    </citation>
    <scope>NUCLEOTIDE SEQUENCE [LARGE SCALE GENOMIC DNA]</scope>
    <source>
        <strain evidence="2 3">CCM 8669</strain>
    </source>
</reference>